<feature type="domain" description="2Fe-2S ferredoxin-type" evidence="12">
    <location>
        <begin position="253"/>
        <end position="337"/>
    </location>
</feature>
<dbReference type="InterPro" id="IPR012675">
    <property type="entry name" value="Beta-grasp_dom_sf"/>
</dbReference>
<name>A0AA37TTY9_9GAMM</name>
<protein>
    <submittedName>
        <fullName evidence="14">Hybrid-cluster NAD(P)-dependent oxidoreductase</fullName>
    </submittedName>
</protein>
<evidence type="ECO:0000256" key="1">
    <source>
        <dbReference type="ARBA" id="ARBA00001974"/>
    </source>
</evidence>
<dbReference type="Pfam" id="PF00970">
    <property type="entry name" value="FAD_binding_6"/>
    <property type="match status" value="1"/>
</dbReference>
<dbReference type="CDD" id="cd00207">
    <property type="entry name" value="fer2"/>
    <property type="match status" value="1"/>
</dbReference>
<keyword evidence="9" id="KW-0830">Ubiquinone</keyword>
<evidence type="ECO:0000256" key="5">
    <source>
        <dbReference type="ARBA" id="ARBA00022827"/>
    </source>
</evidence>
<dbReference type="InterPro" id="IPR001709">
    <property type="entry name" value="Flavoprot_Pyr_Nucl_cyt_Rdtase"/>
</dbReference>
<reference evidence="14 15" key="1">
    <citation type="journal article" date="2014" name="Int. J. Syst. Evol. Microbiol.">
        <title>Complete genome sequence of Corynebacterium casei LMG S-19264T (=DSM 44701T), isolated from a smear-ripened cheese.</title>
        <authorList>
            <consortium name="US DOE Joint Genome Institute (JGI-PGF)"/>
            <person name="Walter F."/>
            <person name="Albersmeier A."/>
            <person name="Kalinowski J."/>
            <person name="Ruckert C."/>
        </authorList>
    </citation>
    <scope>NUCLEOTIDE SEQUENCE [LARGE SCALE GENOMIC DNA]</scope>
    <source>
        <strain evidence="14 15">NBRC 112785</strain>
    </source>
</reference>
<dbReference type="Pfam" id="PF00175">
    <property type="entry name" value="NAD_binding_1"/>
    <property type="match status" value="1"/>
</dbReference>
<evidence type="ECO:0000256" key="11">
    <source>
        <dbReference type="ARBA" id="ARBA00061434"/>
    </source>
</evidence>
<gene>
    <name evidence="14" type="primary">hcr</name>
    <name evidence="14" type="ORF">GCM10007894_06520</name>
</gene>
<organism evidence="14 15">
    <name type="scientific">Paraferrimonas haliotis</name>
    <dbReference type="NCBI Taxonomy" id="2013866"/>
    <lineage>
        <taxon>Bacteria</taxon>
        <taxon>Pseudomonadati</taxon>
        <taxon>Pseudomonadota</taxon>
        <taxon>Gammaproteobacteria</taxon>
        <taxon>Alteromonadales</taxon>
        <taxon>Ferrimonadaceae</taxon>
        <taxon>Paraferrimonas</taxon>
    </lineage>
</organism>
<dbReference type="CDD" id="cd06215">
    <property type="entry name" value="FNR_iron_sulfur_binding_1"/>
    <property type="match status" value="1"/>
</dbReference>
<dbReference type="InterPro" id="IPR017938">
    <property type="entry name" value="Riboflavin_synthase-like_b-brl"/>
</dbReference>
<evidence type="ECO:0000256" key="9">
    <source>
        <dbReference type="ARBA" id="ARBA00023075"/>
    </source>
</evidence>
<dbReference type="RefSeq" id="WP_095498904.1">
    <property type="nucleotide sequence ID" value="NZ_BSPO01000002.1"/>
</dbReference>
<dbReference type="AlphaFoldDB" id="A0AA37TTY9"/>
<keyword evidence="6" id="KW-0560">Oxidoreductase</keyword>
<evidence type="ECO:0000256" key="10">
    <source>
        <dbReference type="ARBA" id="ARBA00034078"/>
    </source>
</evidence>
<evidence type="ECO:0000259" key="13">
    <source>
        <dbReference type="PROSITE" id="PS51384"/>
    </source>
</evidence>
<accession>A0AA37TTY9</accession>
<evidence type="ECO:0000256" key="8">
    <source>
        <dbReference type="ARBA" id="ARBA00023014"/>
    </source>
</evidence>
<dbReference type="PANTHER" id="PTHR47354:SF6">
    <property type="entry name" value="NADH OXIDOREDUCTASE HCR"/>
    <property type="match status" value="1"/>
</dbReference>
<dbReference type="InterPro" id="IPR050415">
    <property type="entry name" value="MRET"/>
</dbReference>
<keyword evidence="3" id="KW-0001">2Fe-2S</keyword>
<dbReference type="GO" id="GO:0051537">
    <property type="term" value="F:2 iron, 2 sulfur cluster binding"/>
    <property type="evidence" value="ECO:0007669"/>
    <property type="project" value="UniProtKB-KW"/>
</dbReference>
<evidence type="ECO:0000313" key="14">
    <source>
        <dbReference type="EMBL" id="GLS82675.1"/>
    </source>
</evidence>
<dbReference type="GO" id="GO:0016491">
    <property type="term" value="F:oxidoreductase activity"/>
    <property type="evidence" value="ECO:0007669"/>
    <property type="project" value="UniProtKB-KW"/>
</dbReference>
<dbReference type="InterPro" id="IPR001433">
    <property type="entry name" value="OxRdtase_FAD/NAD-bd"/>
</dbReference>
<dbReference type="Gene3D" id="3.40.50.80">
    <property type="entry name" value="Nucleotide-binding domain of ferredoxin-NADP reductase (FNR) module"/>
    <property type="match status" value="1"/>
</dbReference>
<evidence type="ECO:0000256" key="2">
    <source>
        <dbReference type="ARBA" id="ARBA00022630"/>
    </source>
</evidence>
<dbReference type="Proteomes" id="UP001157439">
    <property type="component" value="Unassembled WGS sequence"/>
</dbReference>
<dbReference type="EMBL" id="BSPO01000002">
    <property type="protein sequence ID" value="GLS82675.1"/>
    <property type="molecule type" value="Genomic_DNA"/>
</dbReference>
<dbReference type="SUPFAM" id="SSF54292">
    <property type="entry name" value="2Fe-2S ferredoxin-like"/>
    <property type="match status" value="1"/>
</dbReference>
<dbReference type="Gene3D" id="2.40.30.10">
    <property type="entry name" value="Translation factors"/>
    <property type="match status" value="1"/>
</dbReference>
<dbReference type="PRINTS" id="PR00406">
    <property type="entry name" value="CYTB5RDTASE"/>
</dbReference>
<dbReference type="InterPro" id="IPR006058">
    <property type="entry name" value="2Fe2S_fd_BS"/>
</dbReference>
<dbReference type="InterPro" id="IPR008333">
    <property type="entry name" value="Cbr1-like_FAD-bd_dom"/>
</dbReference>
<dbReference type="GO" id="GO:0046872">
    <property type="term" value="F:metal ion binding"/>
    <property type="evidence" value="ECO:0007669"/>
    <property type="project" value="UniProtKB-KW"/>
</dbReference>
<dbReference type="PROSITE" id="PS51384">
    <property type="entry name" value="FAD_FR"/>
    <property type="match status" value="1"/>
</dbReference>
<evidence type="ECO:0000313" key="15">
    <source>
        <dbReference type="Proteomes" id="UP001157439"/>
    </source>
</evidence>
<dbReference type="InterPro" id="IPR017927">
    <property type="entry name" value="FAD-bd_FR_type"/>
</dbReference>
<evidence type="ECO:0000256" key="6">
    <source>
        <dbReference type="ARBA" id="ARBA00023002"/>
    </source>
</evidence>
<dbReference type="SUPFAM" id="SSF52343">
    <property type="entry name" value="Ferredoxin reductase-like, C-terminal NADP-linked domain"/>
    <property type="match status" value="1"/>
</dbReference>
<feature type="domain" description="FAD-binding FR-type" evidence="13">
    <location>
        <begin position="5"/>
        <end position="105"/>
    </location>
</feature>
<comment type="caution">
    <text evidence="14">The sequence shown here is derived from an EMBL/GenBank/DDBJ whole genome shotgun (WGS) entry which is preliminary data.</text>
</comment>
<evidence type="ECO:0000256" key="7">
    <source>
        <dbReference type="ARBA" id="ARBA00023004"/>
    </source>
</evidence>
<dbReference type="PROSITE" id="PS00197">
    <property type="entry name" value="2FE2S_FER_1"/>
    <property type="match status" value="1"/>
</dbReference>
<dbReference type="InterPro" id="IPR039261">
    <property type="entry name" value="FNR_nucleotide-bd"/>
</dbReference>
<keyword evidence="4" id="KW-0479">Metal-binding</keyword>
<dbReference type="Pfam" id="PF00111">
    <property type="entry name" value="Fer2"/>
    <property type="match status" value="1"/>
</dbReference>
<keyword evidence="5" id="KW-0274">FAD</keyword>
<evidence type="ECO:0000256" key="3">
    <source>
        <dbReference type="ARBA" id="ARBA00022714"/>
    </source>
</evidence>
<dbReference type="Gene3D" id="3.10.20.30">
    <property type="match status" value="1"/>
</dbReference>
<keyword evidence="8" id="KW-0411">Iron-sulfur</keyword>
<evidence type="ECO:0000256" key="4">
    <source>
        <dbReference type="ARBA" id="ARBA00022723"/>
    </source>
</evidence>
<keyword evidence="15" id="KW-1185">Reference proteome</keyword>
<comment type="cofactor">
    <cofactor evidence="1">
        <name>FAD</name>
        <dbReference type="ChEBI" id="CHEBI:57692"/>
    </cofactor>
</comment>
<dbReference type="PRINTS" id="PR00371">
    <property type="entry name" value="FPNCR"/>
</dbReference>
<dbReference type="PROSITE" id="PS51085">
    <property type="entry name" value="2FE2S_FER_2"/>
    <property type="match status" value="1"/>
</dbReference>
<dbReference type="PANTHER" id="PTHR47354">
    <property type="entry name" value="NADH OXIDOREDUCTASE HCR"/>
    <property type="match status" value="1"/>
</dbReference>
<keyword evidence="7" id="KW-0408">Iron</keyword>
<dbReference type="SUPFAM" id="SSF63380">
    <property type="entry name" value="Riboflavin synthase domain-like"/>
    <property type="match status" value="1"/>
</dbReference>
<sequence length="337" mass="37050">MLSQLSPRELVCLERIEETHDVATFAFDGRDFDYKPGQFTTVETEVNGKVLQRAYTVSSSPSRPERLTVTIKRVEDGVVSNHLLDTLYKGGSLRLSNPAGKFNLLDCAGSDDYLFVSAGSGITPMMSMTRYLQDNRLPGNIHFIHFARSADDLIFAEELQQLAKQHHDFKLDIVLSQKADPRYHFGLLDQALFEQLVPSLERKAVFTCGPAPFMALLEHCLQHRNFDMSLFHQESFGSVPAAPEQPLNSEAVHSVSVPSFNKSTEVTQGTTVLEAAEDIEIPILAACRSGVCGSCKCKVKGSVTSTSQVGLSAEEIEQGFVLACSSTINSDIELSLK</sequence>
<dbReference type="InterPro" id="IPR036010">
    <property type="entry name" value="2Fe-2S_ferredoxin-like_sf"/>
</dbReference>
<comment type="similarity">
    <text evidence="11">In the N-terminal section; belongs to the FAD-binding oxidoreductase type 6 family.</text>
</comment>
<keyword evidence="2" id="KW-0285">Flavoprotein</keyword>
<evidence type="ECO:0000259" key="12">
    <source>
        <dbReference type="PROSITE" id="PS51085"/>
    </source>
</evidence>
<comment type="cofactor">
    <cofactor evidence="10">
        <name>[2Fe-2S] cluster</name>
        <dbReference type="ChEBI" id="CHEBI:190135"/>
    </cofactor>
</comment>
<proteinExistence type="inferred from homology"/>
<dbReference type="InterPro" id="IPR001041">
    <property type="entry name" value="2Fe-2S_ferredoxin-type"/>
</dbReference>